<protein>
    <submittedName>
        <fullName evidence="2">Uncharacterized protein</fullName>
    </submittedName>
</protein>
<dbReference type="RefSeq" id="WP_184678806.1">
    <property type="nucleotide sequence ID" value="NZ_JACHGY010000001.1"/>
</dbReference>
<keyword evidence="1" id="KW-0812">Transmembrane</keyword>
<organism evidence="2 3">
    <name type="scientific">Algisphaera agarilytica</name>
    <dbReference type="NCBI Taxonomy" id="1385975"/>
    <lineage>
        <taxon>Bacteria</taxon>
        <taxon>Pseudomonadati</taxon>
        <taxon>Planctomycetota</taxon>
        <taxon>Phycisphaerae</taxon>
        <taxon>Phycisphaerales</taxon>
        <taxon>Phycisphaeraceae</taxon>
        <taxon>Algisphaera</taxon>
    </lineage>
</organism>
<dbReference type="AlphaFoldDB" id="A0A7X0LMS5"/>
<reference evidence="2 3" key="1">
    <citation type="submission" date="2020-08" db="EMBL/GenBank/DDBJ databases">
        <title>Genomic Encyclopedia of Type Strains, Phase IV (KMG-IV): sequencing the most valuable type-strain genomes for metagenomic binning, comparative biology and taxonomic classification.</title>
        <authorList>
            <person name="Goeker M."/>
        </authorList>
    </citation>
    <scope>NUCLEOTIDE SEQUENCE [LARGE SCALE GENOMIC DNA]</scope>
    <source>
        <strain evidence="2 3">DSM 103725</strain>
    </source>
</reference>
<dbReference type="EMBL" id="JACHGY010000001">
    <property type="protein sequence ID" value="MBB6431328.1"/>
    <property type="molecule type" value="Genomic_DNA"/>
</dbReference>
<sequence length="394" mass="44311">MSLFLEFELVMLVLYGIESLAYAPGDAVLTVRTTLARVRLARPWQIMATRRGRVLVAGWAPWDVGMVAAPWPISIHGDRVTNRPSHALFDTRAVETLPAEVLSASQLDAVTCHDSELWVNGRKFALCASREQARLMVRLLRRWRDSSESDRQAVVKREMRRHLSVRRATRRWTMFRREARLAVCVSVALAVLIFVVLPLIYVNLGLERYWRFLIPMYGLLVVMGGMEMDRLYRCLYPQSTGERWKQVVLTIIAPTHAMRLANHVGHDLLSGFHPVVVAQVAGNPQQARDAARETWLSLHHARLSTEPDPAEVEAMVRAAREHDQRELDAWIAQQGHQSADWSKPPTRTSDSCVAFCPRCASQYTEVDAGCRLCGGLKLTPFADEGAAVADNAAV</sequence>
<proteinExistence type="predicted"/>
<accession>A0A7X0LMS5</accession>
<name>A0A7X0LMS5_9BACT</name>
<keyword evidence="1" id="KW-1133">Transmembrane helix</keyword>
<evidence type="ECO:0000313" key="3">
    <source>
        <dbReference type="Proteomes" id="UP000541810"/>
    </source>
</evidence>
<evidence type="ECO:0000313" key="2">
    <source>
        <dbReference type="EMBL" id="MBB6431328.1"/>
    </source>
</evidence>
<dbReference type="Proteomes" id="UP000541810">
    <property type="component" value="Unassembled WGS sequence"/>
</dbReference>
<feature type="transmembrane region" description="Helical" evidence="1">
    <location>
        <begin position="181"/>
        <end position="202"/>
    </location>
</feature>
<keyword evidence="1" id="KW-0472">Membrane</keyword>
<comment type="caution">
    <text evidence="2">The sequence shown here is derived from an EMBL/GenBank/DDBJ whole genome shotgun (WGS) entry which is preliminary data.</text>
</comment>
<keyword evidence="3" id="KW-1185">Reference proteome</keyword>
<gene>
    <name evidence="2" type="ORF">HNQ40_003134</name>
</gene>
<evidence type="ECO:0000256" key="1">
    <source>
        <dbReference type="SAM" id="Phobius"/>
    </source>
</evidence>